<comment type="caution">
    <text evidence="2">The sequence shown here is derived from an EMBL/GenBank/DDBJ whole genome shotgun (WGS) entry which is preliminary data.</text>
</comment>
<accession>A0A7J7C349</accession>
<dbReference type="EMBL" id="JAAARO010000021">
    <property type="protein sequence ID" value="KAF5728287.1"/>
    <property type="molecule type" value="Genomic_DNA"/>
</dbReference>
<evidence type="ECO:0000313" key="2">
    <source>
        <dbReference type="EMBL" id="KAF5728287.1"/>
    </source>
</evidence>
<protein>
    <submittedName>
        <fullName evidence="2">Uncharacterized protein</fullName>
    </submittedName>
</protein>
<dbReference type="PANTHER" id="PTHR34546">
    <property type="entry name" value="OS06G0153600 PROTEIN"/>
    <property type="match status" value="1"/>
</dbReference>
<reference evidence="2 3" key="1">
    <citation type="journal article" date="2020" name="Nat. Commun.">
        <title>Genome of Tripterygium wilfordii and identification of cytochrome P450 involved in triptolide biosynthesis.</title>
        <authorList>
            <person name="Tu L."/>
            <person name="Su P."/>
            <person name="Zhang Z."/>
            <person name="Gao L."/>
            <person name="Wang J."/>
            <person name="Hu T."/>
            <person name="Zhou J."/>
            <person name="Zhang Y."/>
            <person name="Zhao Y."/>
            <person name="Liu Y."/>
            <person name="Song Y."/>
            <person name="Tong Y."/>
            <person name="Lu Y."/>
            <person name="Yang J."/>
            <person name="Xu C."/>
            <person name="Jia M."/>
            <person name="Peters R.J."/>
            <person name="Huang L."/>
            <person name="Gao W."/>
        </authorList>
    </citation>
    <scope>NUCLEOTIDE SEQUENCE [LARGE SCALE GENOMIC DNA]</scope>
    <source>
        <strain evidence="3">cv. XIE 37</strain>
        <tissue evidence="2">Leaf</tissue>
    </source>
</reference>
<dbReference type="AlphaFoldDB" id="A0A7J7C349"/>
<dbReference type="Proteomes" id="UP000593562">
    <property type="component" value="Unassembled WGS sequence"/>
</dbReference>
<feature type="region of interest" description="Disordered" evidence="1">
    <location>
        <begin position="21"/>
        <end position="90"/>
    </location>
</feature>
<feature type="compositionally biased region" description="Pro residues" evidence="1">
    <location>
        <begin position="25"/>
        <end position="37"/>
    </location>
</feature>
<evidence type="ECO:0000313" key="3">
    <source>
        <dbReference type="Proteomes" id="UP000593562"/>
    </source>
</evidence>
<sequence>MNSYDYEERLREVIYLHSLWHQGPPQGPQHPSPFPRPEPARQYPSRFPPVRNPTIFRNRGQNKKAKTIEDTAGSDKGKEWPVKSPPPQAPLTASGWPEMKSLFGTHNRPALEECSVRPSPAQMQKKIGEACREFFAKSVSSDSEEESDLDEVGDEDLFNEDDDDDVVVEESEEYKFLLDLFVKDSELRVYYERNYENGEFRCLVCCGMRENMNKWYKNCTGLVLHAMNISRTKRRMTHRAFGHVVCRVIGWDIHRLPLFVLNGEPLGRSLLNSGESQGGGEGRVDGDKDILNACQDNVGSENGNNSGLGKEKVNDESMICKNSSRETDGSRLTEHLVDNPVRDVAVDKDGAWDGVGSEELLSRGVGWPCKEPTHSSGTMEWPPFKPQKALVTNVISAEEQVRFTGVQLQRKILKACQNFFADTVDSESCEGDDEDEDEDECEECEYCKFFLKVFTEDNELRDYYENNYGDGEFYCLVCGGIGKKVWKKFKGCLGLLQHATAISKTNKKRAHRAFGQVVSKVLGWDVDRIPNVVLTGQPLCSLLQSNDELKGNRSNVVNIEVSCESTVCTELSRESSN</sequence>
<proteinExistence type="predicted"/>
<keyword evidence="3" id="KW-1185">Reference proteome</keyword>
<dbReference type="InParanoid" id="A0A7J7C349"/>
<name>A0A7J7C349_TRIWF</name>
<gene>
    <name evidence="2" type="ORF">HS088_TW21G00432</name>
</gene>
<dbReference type="FunCoup" id="A0A7J7C349">
    <property type="interactions" value="1831"/>
</dbReference>
<feature type="compositionally biased region" description="Basic and acidic residues" evidence="1">
    <location>
        <begin position="66"/>
        <end position="81"/>
    </location>
</feature>
<evidence type="ECO:0000256" key="1">
    <source>
        <dbReference type="SAM" id="MobiDB-lite"/>
    </source>
</evidence>
<organism evidence="2 3">
    <name type="scientific">Tripterygium wilfordii</name>
    <name type="common">Thunder God vine</name>
    <dbReference type="NCBI Taxonomy" id="458696"/>
    <lineage>
        <taxon>Eukaryota</taxon>
        <taxon>Viridiplantae</taxon>
        <taxon>Streptophyta</taxon>
        <taxon>Embryophyta</taxon>
        <taxon>Tracheophyta</taxon>
        <taxon>Spermatophyta</taxon>
        <taxon>Magnoliopsida</taxon>
        <taxon>eudicotyledons</taxon>
        <taxon>Gunneridae</taxon>
        <taxon>Pentapetalae</taxon>
        <taxon>rosids</taxon>
        <taxon>fabids</taxon>
        <taxon>Celastrales</taxon>
        <taxon>Celastraceae</taxon>
        <taxon>Tripterygium</taxon>
    </lineage>
</organism>
<dbReference type="PANTHER" id="PTHR34546:SF3">
    <property type="entry name" value="OS06G0153600 PROTEIN"/>
    <property type="match status" value="1"/>
</dbReference>
<dbReference type="OrthoDB" id="1929495at2759"/>